<protein>
    <submittedName>
        <fullName evidence="2">Membrane protein</fullName>
    </submittedName>
</protein>
<accession>A0A8J3B7W5</accession>
<name>A0A8J3B7W5_9ACTN</name>
<comment type="caution">
    <text evidence="2">The sequence shown here is derived from an EMBL/GenBank/DDBJ whole genome shotgun (WGS) entry which is preliminary data.</text>
</comment>
<dbReference type="InterPro" id="IPR009200">
    <property type="entry name" value="DUF1269_membrane"/>
</dbReference>
<dbReference type="Proteomes" id="UP000649739">
    <property type="component" value="Unassembled WGS sequence"/>
</dbReference>
<evidence type="ECO:0000256" key="1">
    <source>
        <dbReference type="SAM" id="Phobius"/>
    </source>
</evidence>
<dbReference type="Pfam" id="PF06897">
    <property type="entry name" value="DUF1269"/>
    <property type="match status" value="1"/>
</dbReference>
<dbReference type="AlphaFoldDB" id="A0A8J3B7W5"/>
<proteinExistence type="predicted"/>
<keyword evidence="1" id="KW-1133">Transmembrane helix</keyword>
<keyword evidence="1" id="KW-0812">Transmembrane</keyword>
<keyword evidence="3" id="KW-1185">Reference proteome</keyword>
<gene>
    <name evidence="2" type="ORF">GCM10010123_09420</name>
</gene>
<dbReference type="RefSeq" id="WP_189168717.1">
    <property type="nucleotide sequence ID" value="NZ_BMQB01000001.1"/>
</dbReference>
<keyword evidence="1" id="KW-0472">Membrane</keyword>
<sequence length="173" mass="18424">MATLVAIGYPDEHTAATAAAEAHRLAKDLIIEPDAIASIVRDREGKFHVTTSHHEVGSGSMWGMFWGFLFGILFFVPFLGMAVGAGLGALMGKMSKGVTDREFESRVQEMMEPGTSALFLVIERATPDKAIASLGRFGGTVLTSSLSTEVEAELQEALHGEAIATEAVRVGSR</sequence>
<evidence type="ECO:0000313" key="3">
    <source>
        <dbReference type="Proteomes" id="UP000649739"/>
    </source>
</evidence>
<reference evidence="2" key="2">
    <citation type="submission" date="2020-09" db="EMBL/GenBank/DDBJ databases">
        <authorList>
            <person name="Sun Q."/>
            <person name="Ohkuma M."/>
        </authorList>
    </citation>
    <scope>NUCLEOTIDE SEQUENCE</scope>
    <source>
        <strain evidence="2">JCM 3090</strain>
    </source>
</reference>
<organism evidence="2 3">
    <name type="scientific">Pilimelia anulata</name>
    <dbReference type="NCBI Taxonomy" id="53371"/>
    <lineage>
        <taxon>Bacteria</taxon>
        <taxon>Bacillati</taxon>
        <taxon>Actinomycetota</taxon>
        <taxon>Actinomycetes</taxon>
        <taxon>Micromonosporales</taxon>
        <taxon>Micromonosporaceae</taxon>
        <taxon>Pilimelia</taxon>
    </lineage>
</organism>
<feature type="transmembrane region" description="Helical" evidence="1">
    <location>
        <begin position="65"/>
        <end position="91"/>
    </location>
</feature>
<dbReference type="EMBL" id="BMQB01000001">
    <property type="protein sequence ID" value="GGJ81749.1"/>
    <property type="molecule type" value="Genomic_DNA"/>
</dbReference>
<evidence type="ECO:0000313" key="2">
    <source>
        <dbReference type="EMBL" id="GGJ81749.1"/>
    </source>
</evidence>
<reference evidence="2" key="1">
    <citation type="journal article" date="2014" name="Int. J. Syst. Evol. Microbiol.">
        <title>Complete genome sequence of Corynebacterium casei LMG S-19264T (=DSM 44701T), isolated from a smear-ripened cheese.</title>
        <authorList>
            <consortium name="US DOE Joint Genome Institute (JGI-PGF)"/>
            <person name="Walter F."/>
            <person name="Albersmeier A."/>
            <person name="Kalinowski J."/>
            <person name="Ruckert C."/>
        </authorList>
    </citation>
    <scope>NUCLEOTIDE SEQUENCE</scope>
    <source>
        <strain evidence="2">JCM 3090</strain>
    </source>
</reference>